<organism evidence="1 2">
    <name type="scientific">Gossypium australe</name>
    <dbReference type="NCBI Taxonomy" id="47621"/>
    <lineage>
        <taxon>Eukaryota</taxon>
        <taxon>Viridiplantae</taxon>
        <taxon>Streptophyta</taxon>
        <taxon>Embryophyta</taxon>
        <taxon>Tracheophyta</taxon>
        <taxon>Spermatophyta</taxon>
        <taxon>Magnoliopsida</taxon>
        <taxon>eudicotyledons</taxon>
        <taxon>Gunneridae</taxon>
        <taxon>Pentapetalae</taxon>
        <taxon>rosids</taxon>
        <taxon>malvids</taxon>
        <taxon>Malvales</taxon>
        <taxon>Malvaceae</taxon>
        <taxon>Malvoideae</taxon>
        <taxon>Gossypium</taxon>
    </lineage>
</organism>
<gene>
    <name evidence="1" type="ORF">EPI10_030576</name>
</gene>
<reference evidence="2" key="1">
    <citation type="journal article" date="2019" name="Plant Biotechnol. J.">
        <title>Genome sequencing of the Australian wild diploid species Gossypium australe highlights disease resistance and delayed gland morphogenesis.</title>
        <authorList>
            <person name="Cai Y."/>
            <person name="Cai X."/>
            <person name="Wang Q."/>
            <person name="Wang P."/>
            <person name="Zhang Y."/>
            <person name="Cai C."/>
            <person name="Xu Y."/>
            <person name="Wang K."/>
            <person name="Zhou Z."/>
            <person name="Wang C."/>
            <person name="Geng S."/>
            <person name="Li B."/>
            <person name="Dong Q."/>
            <person name="Hou Y."/>
            <person name="Wang H."/>
            <person name="Ai P."/>
            <person name="Liu Z."/>
            <person name="Yi F."/>
            <person name="Sun M."/>
            <person name="An G."/>
            <person name="Cheng J."/>
            <person name="Zhang Y."/>
            <person name="Shi Q."/>
            <person name="Xie Y."/>
            <person name="Shi X."/>
            <person name="Chang Y."/>
            <person name="Huang F."/>
            <person name="Chen Y."/>
            <person name="Hong S."/>
            <person name="Mi L."/>
            <person name="Sun Q."/>
            <person name="Zhang L."/>
            <person name="Zhou B."/>
            <person name="Peng R."/>
            <person name="Zhang X."/>
            <person name="Liu F."/>
        </authorList>
    </citation>
    <scope>NUCLEOTIDE SEQUENCE [LARGE SCALE GENOMIC DNA]</scope>
    <source>
        <strain evidence="2">cv. PA1801</strain>
    </source>
</reference>
<keyword evidence="2" id="KW-1185">Reference proteome</keyword>
<dbReference type="EMBL" id="SMMG02000001">
    <property type="protein sequence ID" value="KAA3486695.1"/>
    <property type="molecule type" value="Genomic_DNA"/>
</dbReference>
<evidence type="ECO:0000313" key="2">
    <source>
        <dbReference type="Proteomes" id="UP000325315"/>
    </source>
</evidence>
<comment type="caution">
    <text evidence="1">The sequence shown here is derived from an EMBL/GenBank/DDBJ whole genome shotgun (WGS) entry which is preliminary data.</text>
</comment>
<proteinExistence type="predicted"/>
<dbReference type="Proteomes" id="UP000325315">
    <property type="component" value="Unassembled WGS sequence"/>
</dbReference>
<name>A0A5B6X122_9ROSI</name>
<protein>
    <submittedName>
        <fullName evidence="1">Basic leucine zipper 34-like</fullName>
    </submittedName>
</protein>
<sequence length="114" mass="13149">MVGILRCGVVVLGWMGRVRIVRMDGWNADFYRKIGMCSALQADGSSQLSLVGKIHRLREKFWSVRCRYVPSEAKRVADLLPKKRLQVQATTELYIIDEVREKLEIDKIGPPYIR</sequence>
<evidence type="ECO:0000313" key="1">
    <source>
        <dbReference type="EMBL" id="KAA3486695.1"/>
    </source>
</evidence>
<accession>A0A5B6X122</accession>
<dbReference type="OrthoDB" id="1435597at2759"/>
<dbReference type="AlphaFoldDB" id="A0A5B6X122"/>